<gene>
    <name evidence="1" type="ORF">AB852_00630</name>
</gene>
<dbReference type="RefSeq" id="WP_073782490.1">
    <property type="nucleotide sequence ID" value="NZ_LFBV01000001.1"/>
</dbReference>
<organism evidence="1 2">
    <name type="scientific">Streptomyces uncialis</name>
    <dbReference type="NCBI Taxonomy" id="1048205"/>
    <lineage>
        <taxon>Bacteria</taxon>
        <taxon>Bacillati</taxon>
        <taxon>Actinomycetota</taxon>
        <taxon>Actinomycetes</taxon>
        <taxon>Kitasatosporales</taxon>
        <taxon>Streptomycetaceae</taxon>
        <taxon>Streptomyces</taxon>
    </lineage>
</organism>
<accession>A0A1Q4VCJ1</accession>
<name>A0A1Q4VCJ1_9ACTN</name>
<protein>
    <submittedName>
        <fullName evidence="1">Uncharacterized protein</fullName>
    </submittedName>
</protein>
<dbReference type="Gene3D" id="2.60.120.40">
    <property type="match status" value="1"/>
</dbReference>
<keyword evidence="2" id="KW-1185">Reference proteome</keyword>
<comment type="caution">
    <text evidence="1">The sequence shown here is derived from an EMBL/GenBank/DDBJ whole genome shotgun (WGS) entry which is preliminary data.</text>
</comment>
<evidence type="ECO:0000313" key="1">
    <source>
        <dbReference type="EMBL" id="OKH95410.1"/>
    </source>
</evidence>
<reference evidence="1 2" key="1">
    <citation type="submission" date="2015-06" db="EMBL/GenBank/DDBJ databases">
        <title>Cloning and characterization of the uncialamcin biosynthetic gene cluster.</title>
        <authorList>
            <person name="Yan X."/>
            <person name="Huang T."/>
            <person name="Ge H."/>
            <person name="Shen B."/>
        </authorList>
    </citation>
    <scope>NUCLEOTIDE SEQUENCE [LARGE SCALE GENOMIC DNA]</scope>
    <source>
        <strain evidence="1 2">DCA2648</strain>
    </source>
</reference>
<dbReference type="EMBL" id="LFBV01000001">
    <property type="protein sequence ID" value="OKH95410.1"/>
    <property type="molecule type" value="Genomic_DNA"/>
</dbReference>
<dbReference type="InterPro" id="IPR008983">
    <property type="entry name" value="Tumour_necrosis_fac-like_dom"/>
</dbReference>
<proteinExistence type="predicted"/>
<dbReference type="STRING" id="1048205.AB852_00630"/>
<dbReference type="Proteomes" id="UP000186455">
    <property type="component" value="Unassembled WGS sequence"/>
</dbReference>
<evidence type="ECO:0000313" key="2">
    <source>
        <dbReference type="Proteomes" id="UP000186455"/>
    </source>
</evidence>
<sequence length="183" mass="19957">MVNPETWVKDEKITPATLNSRIRDVNIGLSEPAHAVLWGSPAYTITGNGATHELRFSSASANRMKLLTTGSVRRGATVTEAGVYDVELQVTSMVQGGAPDSHLIIFLTVNGKLVGRGIFTARTAYQQTAHTKRLLHLEAGDHVTARCFTDSGRVMEFGYSTSGSTGCRFSMHRIGNYPWTPWS</sequence>
<dbReference type="AlphaFoldDB" id="A0A1Q4VCJ1"/>